<organism evidence="1 2">
    <name type="scientific">Iphiclides podalirius</name>
    <name type="common">scarce swallowtail</name>
    <dbReference type="NCBI Taxonomy" id="110791"/>
    <lineage>
        <taxon>Eukaryota</taxon>
        <taxon>Metazoa</taxon>
        <taxon>Ecdysozoa</taxon>
        <taxon>Arthropoda</taxon>
        <taxon>Hexapoda</taxon>
        <taxon>Insecta</taxon>
        <taxon>Pterygota</taxon>
        <taxon>Neoptera</taxon>
        <taxon>Endopterygota</taxon>
        <taxon>Lepidoptera</taxon>
        <taxon>Glossata</taxon>
        <taxon>Ditrysia</taxon>
        <taxon>Papilionoidea</taxon>
        <taxon>Papilionidae</taxon>
        <taxon>Papilioninae</taxon>
        <taxon>Iphiclides</taxon>
    </lineage>
</organism>
<sequence length="96" mass="10497">MLLSLRETSISKASLASVATPFPAELVFQYFPRDTQGIVVSRTTTRTSVLWTDNDIAALNQLGRVIGQIYPAPDCRGRFARNDVTASKHSALSAKE</sequence>
<proteinExistence type="predicted"/>
<dbReference type="Proteomes" id="UP000837857">
    <property type="component" value="Chromosome 7"/>
</dbReference>
<name>A0ABN8J411_9NEOP</name>
<feature type="non-terminal residue" evidence="1">
    <location>
        <position position="96"/>
    </location>
</feature>
<accession>A0ABN8J411</accession>
<reference evidence="1" key="1">
    <citation type="submission" date="2022-03" db="EMBL/GenBank/DDBJ databases">
        <authorList>
            <person name="Martin H S."/>
        </authorList>
    </citation>
    <scope>NUCLEOTIDE SEQUENCE</scope>
</reference>
<evidence type="ECO:0000313" key="2">
    <source>
        <dbReference type="Proteomes" id="UP000837857"/>
    </source>
</evidence>
<keyword evidence="2" id="KW-1185">Reference proteome</keyword>
<evidence type="ECO:0000313" key="1">
    <source>
        <dbReference type="EMBL" id="CAH2074504.1"/>
    </source>
</evidence>
<protein>
    <submittedName>
        <fullName evidence="1">Uncharacterized protein</fullName>
    </submittedName>
</protein>
<gene>
    <name evidence="1" type="ORF">IPOD504_LOCUS16107</name>
</gene>
<dbReference type="EMBL" id="OW152819">
    <property type="protein sequence ID" value="CAH2074504.1"/>
    <property type="molecule type" value="Genomic_DNA"/>
</dbReference>